<keyword evidence="3" id="KW-1185">Reference proteome</keyword>
<name>A0ABY5RPP8_9HYPH</name>
<accession>A0ABY5RPP8</accession>
<dbReference type="PANTHER" id="PTHR39327">
    <property type="match status" value="1"/>
</dbReference>
<evidence type="ECO:0000313" key="3">
    <source>
        <dbReference type="Proteomes" id="UP001017257"/>
    </source>
</evidence>
<evidence type="ECO:0000313" key="2">
    <source>
        <dbReference type="EMBL" id="UVF19591.1"/>
    </source>
</evidence>
<evidence type="ECO:0000313" key="1">
    <source>
        <dbReference type="EMBL" id="UVF19210.1"/>
    </source>
</evidence>
<dbReference type="EMBL" id="CP102845">
    <property type="protein sequence ID" value="UVF19591.1"/>
    <property type="molecule type" value="Genomic_DNA"/>
</dbReference>
<dbReference type="Pfam" id="PF06035">
    <property type="entry name" value="Peptidase_C93"/>
    <property type="match status" value="1"/>
</dbReference>
<sequence>MPVPGWIRFCKHRPDECTVDPSEPARIALTPQGWETLTRINRQVNAGIRPITDQEHWGVADRWDLAEDGYGDCEDFQLVKRKRLVAAGLSRRALRMAAVLDQGGAPHAVLMVRTDLGDFVLDNKHDTVLPWRQTGYVFLQREGGTGSTWVSLGAASALPVRTAGR</sequence>
<dbReference type="Gene3D" id="3.10.620.30">
    <property type="match status" value="1"/>
</dbReference>
<protein>
    <submittedName>
        <fullName evidence="1">Transglutaminase-like cysteine peptidase</fullName>
    </submittedName>
</protein>
<gene>
    <name evidence="2" type="ORF">HPT29_000050</name>
    <name evidence="1" type="ORF">HPT29_022670</name>
</gene>
<dbReference type="EMBL" id="CP102845">
    <property type="protein sequence ID" value="UVF19210.1"/>
    <property type="molecule type" value="Genomic_DNA"/>
</dbReference>
<dbReference type="InterPro" id="IPR010319">
    <property type="entry name" value="Transglutaminase-like_Cys_pept"/>
</dbReference>
<dbReference type="Proteomes" id="UP001017257">
    <property type="component" value="Chromosome"/>
</dbReference>
<organism evidence="1 3">
    <name type="scientific">Microvirga terrae</name>
    <dbReference type="NCBI Taxonomy" id="2740529"/>
    <lineage>
        <taxon>Bacteria</taxon>
        <taxon>Pseudomonadati</taxon>
        <taxon>Pseudomonadota</taxon>
        <taxon>Alphaproteobacteria</taxon>
        <taxon>Hyphomicrobiales</taxon>
        <taxon>Methylobacteriaceae</taxon>
        <taxon>Microvirga</taxon>
    </lineage>
</organism>
<proteinExistence type="predicted"/>
<dbReference type="PANTHER" id="PTHR39327:SF1">
    <property type="entry name" value="BLR5470 PROTEIN"/>
    <property type="match status" value="1"/>
</dbReference>
<reference evidence="1" key="1">
    <citation type="submission" date="2022-08" db="EMBL/GenBank/DDBJ databases">
        <title>Microvirga terrae sp. nov., isolated from soil.</title>
        <authorList>
            <person name="Kim K.H."/>
            <person name="Seo Y.L."/>
            <person name="Kim J.M."/>
            <person name="Lee J.K."/>
            <person name="Han D.M."/>
            <person name="Jeon C.O."/>
        </authorList>
    </citation>
    <scope>NUCLEOTIDE SEQUENCE</scope>
    <source>
        <strain evidence="1">R24</strain>
    </source>
</reference>